<feature type="compositionally biased region" description="Basic and acidic residues" evidence="1">
    <location>
        <begin position="142"/>
        <end position="151"/>
    </location>
</feature>
<proteinExistence type="predicted"/>
<dbReference type="InParanoid" id="A0A4R5CN83"/>
<feature type="region of interest" description="Disordered" evidence="1">
    <location>
        <begin position="125"/>
        <end position="259"/>
    </location>
</feature>
<dbReference type="EMBL" id="SMKZ01000041">
    <property type="protein sequence ID" value="TDE01486.1"/>
    <property type="molecule type" value="Genomic_DNA"/>
</dbReference>
<sequence length="259" mass="26709">MLPLHVLDDATIEALIAGRAVAPELEPLAGLVRGIRAASSRPVQPSRALAVRIASGDFDGVEPAPAPQRPARRLRTWLAASSPRARAVAGAAVLFTGLTAATAAGAMPEGAQARMQTLIESVTPISFERDAEPDLVDVVDESPTRGDDTGRETSSGTSNDRPDQTGKPETPPGKPEDPGIPEEPEPPGKPATPPGKPESPPGKPEGPPGKPDDPGKPDKPEEPPGKPDEPGNPDDSGSSDHAEGQQGSGQENRPTGPKR</sequence>
<feature type="compositionally biased region" description="Pro residues" evidence="1">
    <location>
        <begin position="187"/>
        <end position="209"/>
    </location>
</feature>
<feature type="compositionally biased region" description="Basic and acidic residues" evidence="1">
    <location>
        <begin position="210"/>
        <end position="229"/>
    </location>
</feature>
<evidence type="ECO:0000313" key="3">
    <source>
        <dbReference type="Proteomes" id="UP000294739"/>
    </source>
</evidence>
<comment type="caution">
    <text evidence="2">The sequence shown here is derived from an EMBL/GenBank/DDBJ whole genome shotgun (WGS) entry which is preliminary data.</text>
</comment>
<evidence type="ECO:0000313" key="2">
    <source>
        <dbReference type="EMBL" id="TDE01486.1"/>
    </source>
</evidence>
<dbReference type="OrthoDB" id="5197203at2"/>
<reference evidence="2 3" key="1">
    <citation type="submission" date="2019-03" db="EMBL/GenBank/DDBJ databases">
        <title>Draft genome sequences of novel Actinobacteria.</title>
        <authorList>
            <person name="Sahin N."/>
            <person name="Ay H."/>
            <person name="Saygin H."/>
        </authorList>
    </citation>
    <scope>NUCLEOTIDE SEQUENCE [LARGE SCALE GENOMIC DNA]</scope>
    <source>
        <strain evidence="2 3">5K138</strain>
    </source>
</reference>
<dbReference type="RefSeq" id="WP_131899012.1">
    <property type="nucleotide sequence ID" value="NZ_SMKZ01000041.1"/>
</dbReference>
<name>A0A4R5CN83_9ACTN</name>
<protein>
    <submittedName>
        <fullName evidence="2">Uncharacterized protein</fullName>
    </submittedName>
</protein>
<dbReference type="Proteomes" id="UP000294739">
    <property type="component" value="Unassembled WGS sequence"/>
</dbReference>
<organism evidence="2 3">
    <name type="scientific">Jiangella asiatica</name>
    <dbReference type="NCBI Taxonomy" id="2530372"/>
    <lineage>
        <taxon>Bacteria</taxon>
        <taxon>Bacillati</taxon>
        <taxon>Actinomycetota</taxon>
        <taxon>Actinomycetes</taxon>
        <taxon>Jiangellales</taxon>
        <taxon>Jiangellaceae</taxon>
        <taxon>Jiangella</taxon>
    </lineage>
</organism>
<dbReference type="AlphaFoldDB" id="A0A4R5CN83"/>
<accession>A0A4R5CN83</accession>
<gene>
    <name evidence="2" type="ORF">E1269_23185</name>
</gene>
<keyword evidence="3" id="KW-1185">Reference proteome</keyword>
<evidence type="ECO:0000256" key="1">
    <source>
        <dbReference type="SAM" id="MobiDB-lite"/>
    </source>
</evidence>